<evidence type="ECO:0000256" key="1">
    <source>
        <dbReference type="SAM" id="MobiDB-lite"/>
    </source>
</evidence>
<feature type="region of interest" description="Disordered" evidence="1">
    <location>
        <begin position="1"/>
        <end position="23"/>
    </location>
</feature>
<accession>A0A0G4NUR9</accession>
<proteinExistence type="predicted"/>
<name>A0A0G4NUR9_PENC3</name>
<reference evidence="2 3" key="1">
    <citation type="journal article" date="2014" name="Nat. Commun.">
        <title>Multiple recent horizontal transfers of a large genomic region in cheese making fungi.</title>
        <authorList>
            <person name="Cheeseman K."/>
            <person name="Ropars J."/>
            <person name="Renault P."/>
            <person name="Dupont J."/>
            <person name="Gouzy J."/>
            <person name="Branca A."/>
            <person name="Abraham A.L."/>
            <person name="Ceppi M."/>
            <person name="Conseiller E."/>
            <person name="Debuchy R."/>
            <person name="Malagnac F."/>
            <person name="Goarin A."/>
            <person name="Silar P."/>
            <person name="Lacoste S."/>
            <person name="Sallet E."/>
            <person name="Bensimon A."/>
            <person name="Giraud T."/>
            <person name="Brygoo Y."/>
        </authorList>
    </citation>
    <scope>NUCLEOTIDE SEQUENCE [LARGE SCALE GENOMIC DNA]</scope>
    <source>
        <strain evidence="3">FM 013</strain>
    </source>
</reference>
<dbReference type="AlphaFoldDB" id="A0A0G4NUR9"/>
<protein>
    <submittedName>
        <fullName evidence="2">Str. FM013</fullName>
    </submittedName>
</protein>
<dbReference type="EMBL" id="HG793134">
    <property type="protein sequence ID" value="CRL17724.1"/>
    <property type="molecule type" value="Genomic_DNA"/>
</dbReference>
<sequence>MKHPHKKPNQQSQNRQQQPRNERTKLKIAAIIDWKYAGFWLKYFEDAFYERPGPSAALDAEVDDVLRLLWFLADLDVE</sequence>
<keyword evidence="3" id="KW-1185">Reference proteome</keyword>
<gene>
    <name evidence="2" type="ORF">PCAMFM013_S001g000684</name>
</gene>
<feature type="compositionally biased region" description="Low complexity" evidence="1">
    <location>
        <begin position="9"/>
        <end position="19"/>
    </location>
</feature>
<evidence type="ECO:0000313" key="3">
    <source>
        <dbReference type="Proteomes" id="UP000053732"/>
    </source>
</evidence>
<organism evidence="2 3">
    <name type="scientific">Penicillium camemberti (strain FM 013)</name>
    <dbReference type="NCBI Taxonomy" id="1429867"/>
    <lineage>
        <taxon>Eukaryota</taxon>
        <taxon>Fungi</taxon>
        <taxon>Dikarya</taxon>
        <taxon>Ascomycota</taxon>
        <taxon>Pezizomycotina</taxon>
        <taxon>Eurotiomycetes</taxon>
        <taxon>Eurotiomycetidae</taxon>
        <taxon>Eurotiales</taxon>
        <taxon>Aspergillaceae</taxon>
        <taxon>Penicillium</taxon>
    </lineage>
</organism>
<dbReference type="Proteomes" id="UP000053732">
    <property type="component" value="Unassembled WGS sequence"/>
</dbReference>
<dbReference type="STRING" id="1429867.A0A0G4NUR9"/>
<evidence type="ECO:0000313" key="2">
    <source>
        <dbReference type="EMBL" id="CRL17724.1"/>
    </source>
</evidence>